<dbReference type="Proteomes" id="UP001054889">
    <property type="component" value="Unassembled WGS sequence"/>
</dbReference>
<gene>
    <name evidence="1" type="primary">gb12121</name>
    <name evidence="1" type="ORF">PR202_gb12121</name>
</gene>
<comment type="caution">
    <text evidence="1">The sequence shown here is derived from an EMBL/GenBank/DDBJ whole genome shotgun (WGS) entry which is preliminary data.</text>
</comment>
<dbReference type="SMART" id="SM01157">
    <property type="entry name" value="DUF1719"/>
    <property type="match status" value="1"/>
</dbReference>
<dbReference type="PANTHER" id="PTHR33377:SF4">
    <property type="entry name" value="OS07G0285800 PROTEIN"/>
    <property type="match status" value="1"/>
</dbReference>
<reference evidence="1" key="2">
    <citation type="submission" date="2021-12" db="EMBL/GenBank/DDBJ databases">
        <title>Resequencing data analysis of finger millet.</title>
        <authorList>
            <person name="Hatakeyama M."/>
            <person name="Aluri S."/>
            <person name="Balachadran M.T."/>
            <person name="Sivarajan S.R."/>
            <person name="Poveda L."/>
            <person name="Shimizu-Inatsugi R."/>
            <person name="Schlapbach R."/>
            <person name="Sreeman S.M."/>
            <person name="Shimizu K.K."/>
        </authorList>
    </citation>
    <scope>NUCLEOTIDE SEQUENCE</scope>
</reference>
<accession>A0AAV5EPT9</accession>
<evidence type="ECO:0000313" key="1">
    <source>
        <dbReference type="EMBL" id="GJN24383.1"/>
    </source>
</evidence>
<dbReference type="Pfam" id="PF08224">
    <property type="entry name" value="DUF1719"/>
    <property type="match status" value="1"/>
</dbReference>
<dbReference type="PANTHER" id="PTHR33377">
    <property type="entry name" value="OS10G0134700 PROTEIN-RELATED"/>
    <property type="match status" value="1"/>
</dbReference>
<sequence length="449" mass="51601">MRDLVSSAFIQDAVSRVSTYIFSKCEEKASTGGDIERLEMAHSELELALERSGKLPITDVSLLRRRKILKRAFEECSDVLHKCKILVQEDEGVEQGRTVMHSSFPKRIAHATKSSIAYLFAMGKNTRCCSHVRRFEWLADCAGKFVRDVESGCSLRHHTFRSPLLRQLLEGKTLGYKRVQRSRLRKIYIWPIHLEDRGIEALLWYEYEDYETPEKSFKLRLMLRLSESTNIIGIAINCLQYLASQFKLVAESAMGELTLLSDLHDICYSVVPPWFGFQKLYTRLTQICRPDPICCESNGHETCATNITSSELSNKLPEEVISISLDCIFHISTDDTPGRNDLIDCSSHMCVRAGFAPHAVSLWEGLMQSYGTKIAGSGESRVGNVEQQIEMIKSMTLDRLVRQQDLVCFMTFWQYVHGFAFFQLRTPGVQCMDEFEYRFKTHRIAKRRR</sequence>
<organism evidence="1 2">
    <name type="scientific">Eleusine coracana subsp. coracana</name>
    <dbReference type="NCBI Taxonomy" id="191504"/>
    <lineage>
        <taxon>Eukaryota</taxon>
        <taxon>Viridiplantae</taxon>
        <taxon>Streptophyta</taxon>
        <taxon>Embryophyta</taxon>
        <taxon>Tracheophyta</taxon>
        <taxon>Spermatophyta</taxon>
        <taxon>Magnoliopsida</taxon>
        <taxon>Liliopsida</taxon>
        <taxon>Poales</taxon>
        <taxon>Poaceae</taxon>
        <taxon>PACMAD clade</taxon>
        <taxon>Chloridoideae</taxon>
        <taxon>Cynodonteae</taxon>
        <taxon>Eleusininae</taxon>
        <taxon>Eleusine</taxon>
    </lineage>
</organism>
<dbReference type="InterPro" id="IPR013181">
    <property type="entry name" value="DUF1719"/>
</dbReference>
<dbReference type="EMBL" id="BQKI01000077">
    <property type="protein sequence ID" value="GJN24383.1"/>
    <property type="molecule type" value="Genomic_DNA"/>
</dbReference>
<protein>
    <submittedName>
        <fullName evidence="1">Uncharacterized protein</fullName>
    </submittedName>
</protein>
<evidence type="ECO:0000313" key="2">
    <source>
        <dbReference type="Proteomes" id="UP001054889"/>
    </source>
</evidence>
<name>A0AAV5EPT9_ELECO</name>
<keyword evidence="2" id="KW-1185">Reference proteome</keyword>
<reference evidence="1" key="1">
    <citation type="journal article" date="2018" name="DNA Res.">
        <title>Multiple hybrid de novo genome assembly of finger millet, an orphan allotetraploid crop.</title>
        <authorList>
            <person name="Hatakeyama M."/>
            <person name="Aluri S."/>
            <person name="Balachadran M.T."/>
            <person name="Sivarajan S.R."/>
            <person name="Patrignani A."/>
            <person name="Gruter S."/>
            <person name="Poveda L."/>
            <person name="Shimizu-Inatsugi R."/>
            <person name="Baeten J."/>
            <person name="Francoijs K.J."/>
            <person name="Nataraja K.N."/>
            <person name="Reddy Y.A.N."/>
            <person name="Phadnis S."/>
            <person name="Ravikumar R.L."/>
            <person name="Schlapbach R."/>
            <person name="Sreeman S.M."/>
            <person name="Shimizu K.K."/>
        </authorList>
    </citation>
    <scope>NUCLEOTIDE SEQUENCE</scope>
</reference>
<proteinExistence type="predicted"/>
<dbReference type="AlphaFoldDB" id="A0AAV5EPT9"/>